<name>A0A5M3VV18_9ACTN</name>
<dbReference type="Proteomes" id="UP000334990">
    <property type="component" value="Unassembled WGS sequence"/>
</dbReference>
<comment type="caution">
    <text evidence="2">The sequence shown here is derived from an EMBL/GenBank/DDBJ whole genome shotgun (WGS) entry which is preliminary data.</text>
</comment>
<evidence type="ECO:0000313" key="3">
    <source>
        <dbReference type="Proteomes" id="UP000334990"/>
    </source>
</evidence>
<feature type="region of interest" description="Disordered" evidence="1">
    <location>
        <begin position="43"/>
        <end position="64"/>
    </location>
</feature>
<dbReference type="EMBL" id="BLAD01000044">
    <property type="protein sequence ID" value="GES00416.1"/>
    <property type="molecule type" value="Genomic_DNA"/>
</dbReference>
<protein>
    <submittedName>
        <fullName evidence="2">Uncharacterized protein</fullName>
    </submittedName>
</protein>
<evidence type="ECO:0000256" key="1">
    <source>
        <dbReference type="SAM" id="MobiDB-lite"/>
    </source>
</evidence>
<evidence type="ECO:0000313" key="2">
    <source>
        <dbReference type="EMBL" id="GES00416.1"/>
    </source>
</evidence>
<sequence>MWVGPDRLPRRVRLTSTDPMAQDGQPGTIVTEVEFTDWGSDVLIDSPPPDQVHETGACLGLEPH</sequence>
<keyword evidence="3" id="KW-1185">Reference proteome</keyword>
<dbReference type="AlphaFoldDB" id="A0A5M3VV18"/>
<proteinExistence type="predicted"/>
<organism evidence="2 3">
    <name type="scientific">Acrocarpospora corrugata</name>
    <dbReference type="NCBI Taxonomy" id="35763"/>
    <lineage>
        <taxon>Bacteria</taxon>
        <taxon>Bacillati</taxon>
        <taxon>Actinomycetota</taxon>
        <taxon>Actinomycetes</taxon>
        <taxon>Streptosporangiales</taxon>
        <taxon>Streptosporangiaceae</taxon>
        <taxon>Acrocarpospora</taxon>
    </lineage>
</organism>
<reference evidence="2 3" key="1">
    <citation type="submission" date="2019-10" db="EMBL/GenBank/DDBJ databases">
        <title>Whole genome shotgun sequence of Acrocarpospora corrugata NBRC 13972.</title>
        <authorList>
            <person name="Ichikawa N."/>
            <person name="Kimura A."/>
            <person name="Kitahashi Y."/>
            <person name="Komaki H."/>
            <person name="Oguchi A."/>
        </authorList>
    </citation>
    <scope>NUCLEOTIDE SEQUENCE [LARGE SCALE GENOMIC DNA]</scope>
    <source>
        <strain evidence="2 3">NBRC 13972</strain>
    </source>
</reference>
<gene>
    <name evidence="2" type="ORF">Acor_24800</name>
</gene>
<accession>A0A5M3VV18</accession>